<feature type="signal peptide" evidence="1">
    <location>
        <begin position="1"/>
        <end position="21"/>
    </location>
</feature>
<reference evidence="3" key="1">
    <citation type="submission" date="2016-10" db="EMBL/GenBank/DDBJ databases">
        <authorList>
            <person name="Varghese N."/>
            <person name="Submissions S."/>
        </authorList>
    </citation>
    <scope>NUCLEOTIDE SEQUENCE [LARGE SCALE GENOMIC DNA]</scope>
    <source>
        <strain evidence="3">CGMCC 1.12333</strain>
    </source>
</reference>
<evidence type="ECO:0000313" key="3">
    <source>
        <dbReference type="Proteomes" id="UP000199138"/>
    </source>
</evidence>
<dbReference type="EMBL" id="FPBK01000012">
    <property type="protein sequence ID" value="SFU66912.1"/>
    <property type="molecule type" value="Genomic_DNA"/>
</dbReference>
<organism evidence="2 3">
    <name type="scientific">Pustulibacterium marinum</name>
    <dbReference type="NCBI Taxonomy" id="1224947"/>
    <lineage>
        <taxon>Bacteria</taxon>
        <taxon>Pseudomonadati</taxon>
        <taxon>Bacteroidota</taxon>
        <taxon>Flavobacteriia</taxon>
        <taxon>Flavobacteriales</taxon>
        <taxon>Flavobacteriaceae</taxon>
        <taxon>Pustulibacterium</taxon>
    </lineage>
</organism>
<dbReference type="AlphaFoldDB" id="A0A1I7I1S5"/>
<dbReference type="STRING" id="1224947.SAMN05216480_11275"/>
<feature type="chain" id="PRO_5011723013" description="Lipocalin-like domain-containing protein" evidence="1">
    <location>
        <begin position="22"/>
        <end position="132"/>
    </location>
</feature>
<proteinExistence type="predicted"/>
<dbReference type="Proteomes" id="UP000199138">
    <property type="component" value="Unassembled WGS sequence"/>
</dbReference>
<evidence type="ECO:0000313" key="2">
    <source>
        <dbReference type="EMBL" id="SFU66912.1"/>
    </source>
</evidence>
<dbReference type="PROSITE" id="PS51257">
    <property type="entry name" value="PROKAR_LIPOPROTEIN"/>
    <property type="match status" value="1"/>
</dbReference>
<keyword evidence="3" id="KW-1185">Reference proteome</keyword>
<dbReference type="RefSeq" id="WP_143106431.1">
    <property type="nucleotide sequence ID" value="NZ_FPBK01000012.1"/>
</dbReference>
<sequence length="132" mass="14899">MRTILLLISMFISLLSCSTNDDDTFTNADILGDWIWLQTTGGIGGGMDTPETTGQTITLTISETTIKEYIDGELVIDANYTIELDDYYGEQVQVIIMEDIAIGQRIRYLDENTLELSSHNMFDGFQHVYARE</sequence>
<accession>A0A1I7I1S5</accession>
<name>A0A1I7I1S5_9FLAO</name>
<keyword evidence="1" id="KW-0732">Signal</keyword>
<evidence type="ECO:0008006" key="4">
    <source>
        <dbReference type="Google" id="ProtNLM"/>
    </source>
</evidence>
<gene>
    <name evidence="2" type="ORF">SAMN05216480_11275</name>
</gene>
<dbReference type="OrthoDB" id="1118927at2"/>
<evidence type="ECO:0000256" key="1">
    <source>
        <dbReference type="SAM" id="SignalP"/>
    </source>
</evidence>
<protein>
    <recommendedName>
        <fullName evidence="4">Lipocalin-like domain-containing protein</fullName>
    </recommendedName>
</protein>